<organism evidence="6 7">
    <name type="scientific">Perspicuibacillus lycopersici</name>
    <dbReference type="NCBI Taxonomy" id="1325689"/>
    <lineage>
        <taxon>Bacteria</taxon>
        <taxon>Bacillati</taxon>
        <taxon>Bacillota</taxon>
        <taxon>Bacilli</taxon>
        <taxon>Bacillales</taxon>
        <taxon>Bacillaceae</taxon>
        <taxon>Perspicuibacillus</taxon>
    </lineage>
</organism>
<keyword evidence="2" id="KW-0285">Flavoprotein</keyword>
<proteinExistence type="predicted"/>
<feature type="domain" description="RsdA/BaiN/AoA(So)-like insert" evidence="5">
    <location>
        <begin position="192"/>
        <end position="360"/>
    </location>
</feature>
<dbReference type="InterPro" id="IPR055178">
    <property type="entry name" value="RsdA/BaiN/AoA(So)-like_dom"/>
</dbReference>
<dbReference type="PRINTS" id="PR00411">
    <property type="entry name" value="PNDRDTASEI"/>
</dbReference>
<keyword evidence="3" id="KW-0274">FAD</keyword>
<dbReference type="NCBIfam" id="TIGR00275">
    <property type="entry name" value="aminoacetone oxidase family FAD-binding enzyme"/>
    <property type="match status" value="1"/>
</dbReference>
<dbReference type="Pfam" id="PF03486">
    <property type="entry name" value="HI0933_like"/>
    <property type="match status" value="1"/>
</dbReference>
<dbReference type="PRINTS" id="PR00368">
    <property type="entry name" value="FADPNR"/>
</dbReference>
<dbReference type="InterPro" id="IPR004792">
    <property type="entry name" value="BaiN-like"/>
</dbReference>
<comment type="cofactor">
    <cofactor evidence="1">
        <name>FAD</name>
        <dbReference type="ChEBI" id="CHEBI:57692"/>
    </cofactor>
</comment>
<feature type="domain" description="RsdA/BaiN/AoA(So)-like Rossmann fold-like" evidence="4">
    <location>
        <begin position="4"/>
        <end position="413"/>
    </location>
</feature>
<dbReference type="InterPro" id="IPR036188">
    <property type="entry name" value="FAD/NAD-bd_sf"/>
</dbReference>
<gene>
    <name evidence="6" type="ORF">OEV98_11885</name>
</gene>
<accession>A0AAE3LNV5</accession>
<dbReference type="RefSeq" id="WP_263073503.1">
    <property type="nucleotide sequence ID" value="NZ_JAOUSF010000003.1"/>
</dbReference>
<evidence type="ECO:0000313" key="6">
    <source>
        <dbReference type="EMBL" id="MCU9614262.1"/>
    </source>
</evidence>
<dbReference type="AlphaFoldDB" id="A0AAE3LNV5"/>
<dbReference type="SUPFAM" id="SSF160996">
    <property type="entry name" value="HI0933 insert domain-like"/>
    <property type="match status" value="1"/>
</dbReference>
<dbReference type="Gene3D" id="3.50.50.60">
    <property type="entry name" value="FAD/NAD(P)-binding domain"/>
    <property type="match status" value="1"/>
</dbReference>
<dbReference type="Gene3D" id="1.10.8.260">
    <property type="entry name" value="HI0933 insert domain-like"/>
    <property type="match status" value="1"/>
</dbReference>
<dbReference type="PANTHER" id="PTHR42887:SF2">
    <property type="entry name" value="OS12G0638800 PROTEIN"/>
    <property type="match status" value="1"/>
</dbReference>
<protein>
    <submittedName>
        <fullName evidence="6">NAD(P)/FAD-dependent oxidoreductase</fullName>
    </submittedName>
</protein>
<dbReference type="SUPFAM" id="SSF51905">
    <property type="entry name" value="FAD/NAD(P)-binding domain"/>
    <property type="match status" value="1"/>
</dbReference>
<evidence type="ECO:0000256" key="2">
    <source>
        <dbReference type="ARBA" id="ARBA00022630"/>
    </source>
</evidence>
<dbReference type="Gene3D" id="2.40.30.10">
    <property type="entry name" value="Translation factors"/>
    <property type="match status" value="1"/>
</dbReference>
<name>A0AAE3LNV5_9BACI</name>
<evidence type="ECO:0000313" key="7">
    <source>
        <dbReference type="Proteomes" id="UP001209318"/>
    </source>
</evidence>
<evidence type="ECO:0000259" key="5">
    <source>
        <dbReference type="Pfam" id="PF22780"/>
    </source>
</evidence>
<evidence type="ECO:0000256" key="1">
    <source>
        <dbReference type="ARBA" id="ARBA00001974"/>
    </source>
</evidence>
<dbReference type="PANTHER" id="PTHR42887">
    <property type="entry name" value="OS12G0638800 PROTEIN"/>
    <property type="match status" value="1"/>
</dbReference>
<evidence type="ECO:0000259" key="4">
    <source>
        <dbReference type="Pfam" id="PF03486"/>
    </source>
</evidence>
<reference evidence="6" key="1">
    <citation type="submission" date="2022-10" db="EMBL/GenBank/DDBJ databases">
        <title>Description of Fervidibacillus gen. nov. in the family Fervidibacillaceae fam. nov. with two species, Fervidibacillus albus sp. nov., and Fervidibacillus halotolerans sp. nov., isolated from tidal flat sediments.</title>
        <authorList>
            <person name="Kwon K.K."/>
            <person name="Yang S.-H."/>
        </authorList>
    </citation>
    <scope>NUCLEOTIDE SEQUENCE</scope>
    <source>
        <strain evidence="6">JCM 19140</strain>
    </source>
</reference>
<dbReference type="InterPro" id="IPR023166">
    <property type="entry name" value="BaiN-like_dom_sf"/>
</dbReference>
<dbReference type="Proteomes" id="UP001209318">
    <property type="component" value="Unassembled WGS sequence"/>
</dbReference>
<sequence>MNVDVLVIGGGPSGLMAAIAAGESNAKVMLVDKGNKLGRKLAISGGGRCNVTNRLPLDEIVKHIPGNGRFLYSAFSVFNNEDIIRFFEKLGVYLKEEDHGRMFPVSNDAKSVVNALLNRLEELHVDIRTNCPVADIHYKDGHVSEVVLQNGEKITASSVVVAVGGKSVPHTGSTGDGYPWAEKAGHTITDLYPTEVPLLSDEPFVKERTLQGLSLRNVALSVLNPKDKPIITHQMDMIFTHFGVSGPAVLRCSQFVVKAMKKFHTAHVTMKLDALVDKSEEEVVQAIQSKVKEEPKKAVKNAIKGLLPERYLLFLLEKDGIDPDAQMSSLSKEKIRTFAGSCKNFRFTVNGTQPIEKAFVTGGGVSIKEVEPKTLASKKMAGLYFCGEILDIHGYTGGYNITSALVTGRLAGKNAAQFALTNPIQ</sequence>
<dbReference type="InterPro" id="IPR057661">
    <property type="entry name" value="RsdA/BaiN/AoA(So)_Rossmann"/>
</dbReference>
<dbReference type="Pfam" id="PF22780">
    <property type="entry name" value="HI0933_like_1st"/>
    <property type="match status" value="1"/>
</dbReference>
<dbReference type="EMBL" id="JAOUSF010000003">
    <property type="protein sequence ID" value="MCU9614262.1"/>
    <property type="molecule type" value="Genomic_DNA"/>
</dbReference>
<keyword evidence="7" id="KW-1185">Reference proteome</keyword>
<evidence type="ECO:0000256" key="3">
    <source>
        <dbReference type="ARBA" id="ARBA00022827"/>
    </source>
</evidence>
<comment type="caution">
    <text evidence="6">The sequence shown here is derived from an EMBL/GenBank/DDBJ whole genome shotgun (WGS) entry which is preliminary data.</text>
</comment>